<reference evidence="2" key="1">
    <citation type="journal article" date="2019" name="Int. J. Syst. Evol. Microbiol.">
        <title>The Global Catalogue of Microorganisms (GCM) 10K type strain sequencing project: providing services to taxonomists for standard genome sequencing and annotation.</title>
        <authorList>
            <consortium name="The Broad Institute Genomics Platform"/>
            <consortium name="The Broad Institute Genome Sequencing Center for Infectious Disease"/>
            <person name="Wu L."/>
            <person name="Ma J."/>
        </authorList>
    </citation>
    <scope>NUCLEOTIDE SEQUENCE [LARGE SCALE GENOMIC DNA]</scope>
    <source>
        <strain evidence="2">JCM 18303</strain>
    </source>
</reference>
<proteinExistence type="predicted"/>
<evidence type="ECO:0000313" key="1">
    <source>
        <dbReference type="EMBL" id="GAA5175259.1"/>
    </source>
</evidence>
<accession>A0ABP9RD16</accession>
<evidence type="ECO:0000313" key="2">
    <source>
        <dbReference type="Proteomes" id="UP001428817"/>
    </source>
</evidence>
<dbReference type="EMBL" id="BAABJP010000064">
    <property type="protein sequence ID" value="GAA5175259.1"/>
    <property type="molecule type" value="Genomic_DNA"/>
</dbReference>
<organism evidence="1 2">
    <name type="scientific">Pseudonocardia eucalypti</name>
    <dbReference type="NCBI Taxonomy" id="648755"/>
    <lineage>
        <taxon>Bacteria</taxon>
        <taxon>Bacillati</taxon>
        <taxon>Actinomycetota</taxon>
        <taxon>Actinomycetes</taxon>
        <taxon>Pseudonocardiales</taxon>
        <taxon>Pseudonocardiaceae</taxon>
        <taxon>Pseudonocardia</taxon>
    </lineage>
</organism>
<name>A0ABP9RD16_9PSEU</name>
<dbReference type="Proteomes" id="UP001428817">
    <property type="component" value="Unassembled WGS sequence"/>
</dbReference>
<sequence length="86" mass="10445">MKEFFLRRPHLWGYAATGQPLRDSVDAFRVWDRLAEFMYASRYRAHCLRWSTHIECFTNGCHIFRKARGTKEIPRLAMIRREWVAR</sequence>
<gene>
    <name evidence="1" type="ORF">GCM10023321_80970</name>
</gene>
<comment type="caution">
    <text evidence="1">The sequence shown here is derived from an EMBL/GenBank/DDBJ whole genome shotgun (WGS) entry which is preliminary data.</text>
</comment>
<protein>
    <submittedName>
        <fullName evidence="1">Uncharacterized protein</fullName>
    </submittedName>
</protein>
<keyword evidence="2" id="KW-1185">Reference proteome</keyword>